<keyword evidence="2" id="KW-1185">Reference proteome</keyword>
<dbReference type="EMBL" id="DS486009">
    <property type="protein sequence ID" value="KYG13646.1"/>
    <property type="molecule type" value="Genomic_DNA"/>
</dbReference>
<dbReference type="GeneID" id="30074536"/>
<sequence length="127" mass="13886">MVTLKIMTICCYSPLHLFLTIPGLLSHPSKSSAGQTSSHLGRRSAVGAGHKGLECHEAFAIRADVRKVCADVVALEPTERFRLFASGESRAAVIFDLDLATVLSCSEAEEEEGERENWLPDLRLKFA</sequence>
<dbReference type="KEGG" id="fvr:FVEG_17660"/>
<evidence type="ECO:0000313" key="1">
    <source>
        <dbReference type="EMBL" id="KYG13646.1"/>
    </source>
</evidence>
<dbReference type="Proteomes" id="UP000009096">
    <property type="component" value="Chromosome 8"/>
</dbReference>
<proteinExistence type="predicted"/>
<protein>
    <submittedName>
        <fullName evidence="1">Uncharacterized protein</fullName>
    </submittedName>
</protein>
<dbReference type="AlphaFoldDB" id="A0A139YBF0"/>
<organism evidence="1 2">
    <name type="scientific">Gibberella moniliformis (strain M3125 / FGSC 7600)</name>
    <name type="common">Maize ear and stalk rot fungus</name>
    <name type="synonym">Fusarium verticillioides</name>
    <dbReference type="NCBI Taxonomy" id="334819"/>
    <lineage>
        <taxon>Eukaryota</taxon>
        <taxon>Fungi</taxon>
        <taxon>Dikarya</taxon>
        <taxon>Ascomycota</taxon>
        <taxon>Pezizomycotina</taxon>
        <taxon>Sordariomycetes</taxon>
        <taxon>Hypocreomycetidae</taxon>
        <taxon>Hypocreales</taxon>
        <taxon>Nectriaceae</taxon>
        <taxon>Fusarium</taxon>
        <taxon>Fusarium fujikuroi species complex</taxon>
    </lineage>
</organism>
<dbReference type="RefSeq" id="XP_018762330.1">
    <property type="nucleotide sequence ID" value="XM_018906893.1"/>
</dbReference>
<dbReference type="VEuPathDB" id="FungiDB:FVEG_17660"/>
<name>A0A139YBF0_GIBM7</name>
<gene>
    <name evidence="1" type="ORF">FVEG_17660</name>
</gene>
<reference evidence="1 2" key="1">
    <citation type="journal article" date="2010" name="Nature">
        <title>Comparative genomics reveals mobile pathogenicity chromosomes in Fusarium.</title>
        <authorList>
            <person name="Ma L.J."/>
            <person name="van der Does H.C."/>
            <person name="Borkovich K.A."/>
            <person name="Coleman J.J."/>
            <person name="Daboussi M.J."/>
            <person name="Di Pietro A."/>
            <person name="Dufresne M."/>
            <person name="Freitag M."/>
            <person name="Grabherr M."/>
            <person name="Henrissat B."/>
            <person name="Houterman P.M."/>
            <person name="Kang S."/>
            <person name="Shim W.B."/>
            <person name="Woloshuk C."/>
            <person name="Xie X."/>
            <person name="Xu J.R."/>
            <person name="Antoniw J."/>
            <person name="Baker S.E."/>
            <person name="Bluhm B.H."/>
            <person name="Breakspear A."/>
            <person name="Brown D.W."/>
            <person name="Butchko R.A."/>
            <person name="Chapman S."/>
            <person name="Coulson R."/>
            <person name="Coutinho P.M."/>
            <person name="Danchin E.G."/>
            <person name="Diener A."/>
            <person name="Gale L.R."/>
            <person name="Gardiner D.M."/>
            <person name="Goff S."/>
            <person name="Hammond-Kosack K.E."/>
            <person name="Hilburn K."/>
            <person name="Hua-Van A."/>
            <person name="Jonkers W."/>
            <person name="Kazan K."/>
            <person name="Kodira C.D."/>
            <person name="Koehrsen M."/>
            <person name="Kumar L."/>
            <person name="Lee Y.H."/>
            <person name="Li L."/>
            <person name="Manners J.M."/>
            <person name="Miranda-Saavedra D."/>
            <person name="Mukherjee M."/>
            <person name="Park G."/>
            <person name="Park J."/>
            <person name="Park S.Y."/>
            <person name="Proctor R.H."/>
            <person name="Regev A."/>
            <person name="Ruiz-Roldan M.C."/>
            <person name="Sain D."/>
            <person name="Sakthikumar S."/>
            <person name="Sykes S."/>
            <person name="Schwartz D.C."/>
            <person name="Turgeon B.G."/>
            <person name="Wapinski I."/>
            <person name="Yoder O."/>
            <person name="Young S."/>
            <person name="Zeng Q."/>
            <person name="Zhou S."/>
            <person name="Galagan J."/>
            <person name="Cuomo C.A."/>
            <person name="Kistler H.C."/>
            <person name="Rep M."/>
        </authorList>
    </citation>
    <scope>NUCLEOTIDE SEQUENCE [LARGE SCALE GENOMIC DNA]</scope>
    <source>
        <strain evidence="2">M3125 / FGSC 7600</strain>
    </source>
</reference>
<accession>A0A139YBF0</accession>
<evidence type="ECO:0000313" key="2">
    <source>
        <dbReference type="Proteomes" id="UP000009096"/>
    </source>
</evidence>